<dbReference type="OrthoDB" id="275044at2"/>
<accession>A0A0B6WW26</accession>
<keyword evidence="1" id="KW-0732">Signal</keyword>
<dbReference type="AlphaFoldDB" id="A0A0B6WW26"/>
<reference evidence="2 3" key="1">
    <citation type="submission" date="2013-12" db="EMBL/GenBank/DDBJ databases">
        <authorList>
            <person name="Stott M."/>
        </authorList>
    </citation>
    <scope>NUCLEOTIDE SEQUENCE [LARGE SCALE GENOMIC DNA]</scope>
    <source>
        <strain evidence="2 3">K22</strain>
    </source>
</reference>
<sequence precursor="true">MKRTSLSFCFFLVSAICAHADEIAVWNFNDGTLNVSRATRTATLTTSFNSGDVSFSSGSTVNARGGDPAGQALELEDKANNGRDLTWFVSTQGYSSIRVSFAVRGTSTGFNSNAFLYTVDGGVSWLTFSSFTPSSAFATQAFDLSGIAALNDNPLAGFRVVFNGATSATGNNRIDNLVVEGQLDPSPVAVPELATLLLFGTGMMGAISVKRFRKII</sequence>
<evidence type="ECO:0000256" key="1">
    <source>
        <dbReference type="SAM" id="SignalP"/>
    </source>
</evidence>
<proteinExistence type="predicted"/>
<organism evidence="2 3">
    <name type="scientific">Pyrinomonas methylaliphatogenes</name>
    <dbReference type="NCBI Taxonomy" id="454194"/>
    <lineage>
        <taxon>Bacteria</taxon>
        <taxon>Pseudomonadati</taxon>
        <taxon>Acidobacteriota</taxon>
        <taxon>Blastocatellia</taxon>
        <taxon>Blastocatellales</taxon>
        <taxon>Pyrinomonadaceae</taxon>
        <taxon>Pyrinomonas</taxon>
    </lineage>
</organism>
<evidence type="ECO:0000313" key="2">
    <source>
        <dbReference type="EMBL" id="CDM64952.1"/>
    </source>
</evidence>
<feature type="chain" id="PRO_5002110324" description="PEP-CTERM exosortase interaction domain-containing protein" evidence="1">
    <location>
        <begin position="21"/>
        <end position="216"/>
    </location>
</feature>
<gene>
    <name evidence="2" type="ORF">PYK22_00948</name>
</gene>
<keyword evidence="3" id="KW-1185">Reference proteome</keyword>
<evidence type="ECO:0008006" key="4">
    <source>
        <dbReference type="Google" id="ProtNLM"/>
    </source>
</evidence>
<dbReference type="RefSeq" id="WP_041975011.1">
    <property type="nucleotide sequence ID" value="NZ_CBXV010000004.1"/>
</dbReference>
<protein>
    <recommendedName>
        <fullName evidence="4">PEP-CTERM exosortase interaction domain-containing protein</fullName>
    </recommendedName>
</protein>
<dbReference type="Proteomes" id="UP000031518">
    <property type="component" value="Unassembled WGS sequence"/>
</dbReference>
<dbReference type="EMBL" id="CBXV010000004">
    <property type="protein sequence ID" value="CDM64952.1"/>
    <property type="molecule type" value="Genomic_DNA"/>
</dbReference>
<reference evidence="2 3" key="2">
    <citation type="submission" date="2015-01" db="EMBL/GenBank/DDBJ databases">
        <title>Complete genome sequence of Pyrinomonas methylaliphatogenes type strain K22T.</title>
        <authorList>
            <person name="Lee K.C.Y."/>
            <person name="Power J.F."/>
            <person name="Dunfield P.F."/>
            <person name="Morgan X.C."/>
            <person name="Huttenhower C."/>
            <person name="Stott M.B."/>
        </authorList>
    </citation>
    <scope>NUCLEOTIDE SEQUENCE [LARGE SCALE GENOMIC DNA]</scope>
    <source>
        <strain evidence="2 3">K22</strain>
    </source>
</reference>
<name>A0A0B6WW26_9BACT</name>
<feature type="signal peptide" evidence="1">
    <location>
        <begin position="1"/>
        <end position="20"/>
    </location>
</feature>
<evidence type="ECO:0000313" key="3">
    <source>
        <dbReference type="Proteomes" id="UP000031518"/>
    </source>
</evidence>